<evidence type="ECO:0000256" key="1">
    <source>
        <dbReference type="SAM" id="SignalP"/>
    </source>
</evidence>
<accession>A0A1W1HHH9</accession>
<dbReference type="AlphaFoldDB" id="A0A1W1HHH9"/>
<gene>
    <name evidence="3" type="ORF">MTBBW1_50023</name>
</gene>
<dbReference type="EMBL" id="FWEV01000292">
    <property type="protein sequence ID" value="SLM31900.1"/>
    <property type="molecule type" value="Genomic_DNA"/>
</dbReference>
<protein>
    <recommendedName>
        <fullName evidence="2">Formylmethanofuran dehydrogenase subunit E domain-containing protein</fullName>
    </recommendedName>
</protein>
<dbReference type="Gene3D" id="3.30.1330.130">
    <property type="match status" value="1"/>
</dbReference>
<proteinExistence type="predicted"/>
<keyword evidence="4" id="KW-1185">Reference proteome</keyword>
<sequence>MKNTISGIPKLCLAVQAILVLMGLCFSNAVFASSATDSEGQNNYEYWEKIGKRAATEAIQMIKEKGTSSATSKLIAMTNAGYAEVQGQSTMGVIDGIIEITECKRGNSTFSEIHSRYDDPLWCAIYDKASGYCAYLQVVTSNIPSPVELEKATLKAIFSISSVEQIDEEHLYANADTYDKKFKEKIFGGNEFRIVTIANAMAQGAPVSAIKAFEYHDHYCPGVTSGIMMVNYVKNHFSQKPGGKYFVQSVQPWCKEDALMTLLNATPGKRGYSVIYTTEEERKRWKKEYKDTATLIYREDKNTKRWEVVLLGFQWSDSVCKEFGKSIITKLCMDLWYLKKLDTPEAYIKEFGRFELPEGVSPIDWSRTGMDPMKELGLVDN</sequence>
<evidence type="ECO:0000313" key="4">
    <source>
        <dbReference type="Proteomes" id="UP000191931"/>
    </source>
</evidence>
<dbReference type="Pfam" id="PF02663">
    <property type="entry name" value="FmdE"/>
    <property type="match status" value="1"/>
</dbReference>
<reference evidence="3 4" key="1">
    <citation type="submission" date="2017-03" db="EMBL/GenBank/DDBJ databases">
        <authorList>
            <person name="Afonso C.L."/>
            <person name="Miller P.J."/>
            <person name="Scott M.A."/>
            <person name="Spackman E."/>
            <person name="Goraichik I."/>
            <person name="Dimitrov K.M."/>
            <person name="Suarez D.L."/>
            <person name="Swayne D.E."/>
        </authorList>
    </citation>
    <scope>NUCLEOTIDE SEQUENCE [LARGE SCALE GENOMIC DNA]</scope>
    <source>
        <strain evidence="3">PRJEB14757</strain>
    </source>
</reference>
<feature type="domain" description="Formylmethanofuran dehydrogenase subunit E" evidence="2">
    <location>
        <begin position="216"/>
        <end position="311"/>
    </location>
</feature>
<dbReference type="SUPFAM" id="SSF143555">
    <property type="entry name" value="FwdE-like"/>
    <property type="match status" value="1"/>
</dbReference>
<dbReference type="RefSeq" id="WP_186441013.1">
    <property type="nucleotide sequence ID" value="NZ_LT828540.1"/>
</dbReference>
<feature type="signal peptide" evidence="1">
    <location>
        <begin position="1"/>
        <end position="32"/>
    </location>
</feature>
<feature type="chain" id="PRO_5013388886" description="Formylmethanofuran dehydrogenase subunit E domain-containing protein" evidence="1">
    <location>
        <begin position="33"/>
        <end position="381"/>
    </location>
</feature>
<evidence type="ECO:0000313" key="3">
    <source>
        <dbReference type="EMBL" id="SLM31900.1"/>
    </source>
</evidence>
<organism evidence="3 4">
    <name type="scientific">Desulfamplus magnetovallimortis</name>
    <dbReference type="NCBI Taxonomy" id="1246637"/>
    <lineage>
        <taxon>Bacteria</taxon>
        <taxon>Pseudomonadati</taxon>
        <taxon>Thermodesulfobacteriota</taxon>
        <taxon>Desulfobacteria</taxon>
        <taxon>Desulfobacterales</taxon>
        <taxon>Desulfobacteraceae</taxon>
        <taxon>Desulfamplus</taxon>
    </lineage>
</organism>
<dbReference type="InterPro" id="IPR003814">
    <property type="entry name" value="FmdEsu_dom"/>
</dbReference>
<dbReference type="Proteomes" id="UP000191931">
    <property type="component" value="Unassembled WGS sequence"/>
</dbReference>
<evidence type="ECO:0000259" key="2">
    <source>
        <dbReference type="Pfam" id="PF02663"/>
    </source>
</evidence>
<name>A0A1W1HHH9_9BACT</name>
<keyword evidence="1" id="KW-0732">Signal</keyword>